<organism evidence="7 8">
    <name type="scientific">Idiomarina baltica</name>
    <dbReference type="NCBI Taxonomy" id="190892"/>
    <lineage>
        <taxon>Bacteria</taxon>
        <taxon>Pseudomonadati</taxon>
        <taxon>Pseudomonadota</taxon>
        <taxon>Gammaproteobacteria</taxon>
        <taxon>Alteromonadales</taxon>
        <taxon>Idiomarinaceae</taxon>
        <taxon>Idiomarina</taxon>
    </lineage>
</organism>
<comment type="catalytic activity">
    <reaction evidence="5">
        <text>7-aminomethyl-7-carbaguanine + 2 NADP(+) = 7-cyano-7-carbaguanine + 2 NADPH + 3 H(+)</text>
        <dbReference type="Rhea" id="RHEA:13409"/>
        <dbReference type="ChEBI" id="CHEBI:15378"/>
        <dbReference type="ChEBI" id="CHEBI:45075"/>
        <dbReference type="ChEBI" id="CHEBI:57783"/>
        <dbReference type="ChEBI" id="CHEBI:58349"/>
        <dbReference type="ChEBI" id="CHEBI:58703"/>
        <dbReference type="EC" id="1.7.1.13"/>
    </reaction>
</comment>
<evidence type="ECO:0000313" key="8">
    <source>
        <dbReference type="Proteomes" id="UP000262878"/>
    </source>
</evidence>
<evidence type="ECO:0000256" key="5">
    <source>
        <dbReference type="HAMAP-Rule" id="MF_00817"/>
    </source>
</evidence>
<dbReference type="Pfam" id="PF14489">
    <property type="entry name" value="QueF"/>
    <property type="match status" value="1"/>
</dbReference>
<dbReference type="Proteomes" id="UP000262878">
    <property type="component" value="Unassembled WGS sequence"/>
</dbReference>
<dbReference type="InterPro" id="IPR029500">
    <property type="entry name" value="QueF"/>
</dbReference>
<accession>A0A348WR97</accession>
<feature type="binding site" evidence="5">
    <location>
        <begin position="84"/>
        <end position="86"/>
    </location>
    <ligand>
        <name>substrate</name>
    </ligand>
</feature>
<dbReference type="InterPro" id="IPR050084">
    <property type="entry name" value="NADPH_dep_7-cyano-7-deazaG_red"/>
</dbReference>
<feature type="binding site" evidence="5">
    <location>
        <begin position="223"/>
        <end position="224"/>
    </location>
    <ligand>
        <name>substrate</name>
    </ligand>
</feature>
<proteinExistence type="inferred from homology"/>
<evidence type="ECO:0000256" key="1">
    <source>
        <dbReference type="ARBA" id="ARBA00022490"/>
    </source>
</evidence>
<comment type="similarity">
    <text evidence="5">Belongs to the GTP cyclohydrolase I family. QueF type 2 subfamily.</text>
</comment>
<sequence length="276" mass="31169">MQKNDPLAHLNLGKATDYPTTYDPSQLHAVARELNRTPIGITQKLPFDGQDDWTGYEVSWLNNRGLPQVAIAEFSVPCDSPHLIESKSFKLYLNSFNESRFEDWQTVADIMQHDLSTCAGANVLVSLSSLDELSGTPISGLPGACIDEQDIEVSTYDYQPDLLTVDTSIIESISVHSHLLKSNCLITNQPDWGSVYIHGVGPRLDRASLLRYLISFRRHNEFHEQCVERIFIDLQRLGFTQLTVYARYTRRGGLDINPFRSNFEKAPPSGQRLARQ</sequence>
<keyword evidence="3 5" id="KW-0521">NADP</keyword>
<keyword evidence="4 5" id="KW-0560">Oxidoreductase</keyword>
<dbReference type="PIRSF" id="PIRSF004750">
    <property type="entry name" value="Nitrile_oxidored_YqcD_prd"/>
    <property type="match status" value="1"/>
</dbReference>
<gene>
    <name evidence="5" type="primary">queF</name>
    <name evidence="7" type="ORF">DCR58_09805</name>
</gene>
<dbReference type="RefSeq" id="WP_006955294.1">
    <property type="nucleotide sequence ID" value="NZ_DAIRLQ010000004.1"/>
</dbReference>
<dbReference type="GO" id="GO:0033739">
    <property type="term" value="F:preQ1 synthase activity"/>
    <property type="evidence" value="ECO:0007669"/>
    <property type="project" value="UniProtKB-UniRule"/>
</dbReference>
<protein>
    <recommendedName>
        <fullName evidence="5">NADPH-dependent 7-cyano-7-deazaguanine reductase</fullName>
        <ecNumber evidence="5">1.7.1.13</ecNumber>
    </recommendedName>
    <alternativeName>
        <fullName evidence="5">7-cyano-7-carbaguanine reductase</fullName>
    </alternativeName>
    <alternativeName>
        <fullName evidence="5">NADPH-dependent nitrile oxidoreductase</fullName>
    </alternativeName>
    <alternativeName>
        <fullName evidence="5">PreQ(0) reductase</fullName>
    </alternativeName>
</protein>
<dbReference type="InterPro" id="IPR016428">
    <property type="entry name" value="QueF_type2"/>
</dbReference>
<dbReference type="EC" id="1.7.1.13" evidence="5"/>
<comment type="pathway">
    <text evidence="5">tRNA modification; tRNA-queuosine biosynthesis.</text>
</comment>
<dbReference type="PANTHER" id="PTHR34354">
    <property type="entry name" value="NADPH-DEPENDENT 7-CYANO-7-DEAZAGUANINE REDUCTASE"/>
    <property type="match status" value="1"/>
</dbReference>
<dbReference type="AlphaFoldDB" id="A0A348WR97"/>
<feature type="binding site" evidence="5">
    <location>
        <begin position="86"/>
        <end position="87"/>
    </location>
    <ligand>
        <name>NADPH</name>
        <dbReference type="ChEBI" id="CHEBI:57783"/>
    </ligand>
</feature>
<dbReference type="GO" id="GO:0005737">
    <property type="term" value="C:cytoplasm"/>
    <property type="evidence" value="ECO:0007669"/>
    <property type="project" value="UniProtKB-SubCell"/>
</dbReference>
<comment type="subunit">
    <text evidence="5">Homodimer.</text>
</comment>
<dbReference type="InterPro" id="IPR043133">
    <property type="entry name" value="GTP-CH-I_C/QueF"/>
</dbReference>
<name>A0A348WR97_9GAMM</name>
<comment type="caution">
    <text evidence="7">The sequence shown here is derived from an EMBL/GenBank/DDBJ whole genome shotgun (WGS) entry which is preliminary data.</text>
</comment>
<feature type="binding site" evidence="5">
    <location>
        <begin position="251"/>
        <end position="252"/>
    </location>
    <ligand>
        <name>NADPH</name>
        <dbReference type="ChEBI" id="CHEBI:57783"/>
    </ligand>
</feature>
<evidence type="ECO:0000259" key="6">
    <source>
        <dbReference type="Pfam" id="PF14819"/>
    </source>
</evidence>
<comment type="subcellular location">
    <subcellularLocation>
        <location evidence="5">Cytoplasm</location>
    </subcellularLocation>
</comment>
<dbReference type="GO" id="GO:0008616">
    <property type="term" value="P:tRNA queuosine(34) biosynthetic process"/>
    <property type="evidence" value="ECO:0007669"/>
    <property type="project" value="UniProtKB-UniRule"/>
</dbReference>
<feature type="active site" description="Proton donor" evidence="5">
    <location>
        <position position="191"/>
    </location>
</feature>
<dbReference type="NCBIfam" id="TIGR03138">
    <property type="entry name" value="QueF"/>
    <property type="match status" value="1"/>
</dbReference>
<keyword evidence="1 5" id="KW-0963">Cytoplasm</keyword>
<dbReference type="STRING" id="314276.OS145_13034"/>
<comment type="function">
    <text evidence="5">Catalyzes the NADPH-dependent reduction of 7-cyano-7-deazaguanine (preQ0) to 7-aminomethyl-7-deazaguanine (preQ1).</text>
</comment>
<evidence type="ECO:0000313" key="7">
    <source>
        <dbReference type="EMBL" id="HAR57059.1"/>
    </source>
</evidence>
<dbReference type="Gene3D" id="3.30.1130.10">
    <property type="match status" value="2"/>
</dbReference>
<reference evidence="7 8" key="1">
    <citation type="journal article" date="2018" name="Nat. Biotechnol.">
        <title>A standardized bacterial taxonomy based on genome phylogeny substantially revises the tree of life.</title>
        <authorList>
            <person name="Parks D.H."/>
            <person name="Chuvochina M."/>
            <person name="Waite D.W."/>
            <person name="Rinke C."/>
            <person name="Skarshewski A."/>
            <person name="Chaumeil P.A."/>
            <person name="Hugenholtz P."/>
        </authorList>
    </citation>
    <scope>NUCLEOTIDE SEQUENCE [LARGE SCALE GENOMIC DNA]</scope>
    <source>
        <strain evidence="7">UBA9360</strain>
    </source>
</reference>
<evidence type="ECO:0000256" key="4">
    <source>
        <dbReference type="ARBA" id="ARBA00023002"/>
    </source>
</evidence>
<dbReference type="PANTHER" id="PTHR34354:SF1">
    <property type="entry name" value="NADPH-DEPENDENT 7-CYANO-7-DEAZAGUANINE REDUCTASE"/>
    <property type="match status" value="1"/>
</dbReference>
<dbReference type="UniPathway" id="UPA00392"/>
<feature type="active site" description="Thioimide intermediate" evidence="5">
    <location>
        <position position="184"/>
    </location>
</feature>
<evidence type="ECO:0000256" key="2">
    <source>
        <dbReference type="ARBA" id="ARBA00022785"/>
    </source>
</evidence>
<evidence type="ECO:0000256" key="3">
    <source>
        <dbReference type="ARBA" id="ARBA00022857"/>
    </source>
</evidence>
<dbReference type="Pfam" id="PF14819">
    <property type="entry name" value="QueF_N"/>
    <property type="match status" value="1"/>
</dbReference>
<dbReference type="InterPro" id="IPR029139">
    <property type="entry name" value="QueF_N"/>
</dbReference>
<keyword evidence="2 5" id="KW-0671">Queuosine biosynthesis</keyword>
<dbReference type="EMBL" id="DMUP01000240">
    <property type="protein sequence ID" value="HAR57059.1"/>
    <property type="molecule type" value="Genomic_DNA"/>
</dbReference>
<dbReference type="HAMAP" id="MF_00817">
    <property type="entry name" value="QueF_type2"/>
    <property type="match status" value="1"/>
</dbReference>
<feature type="domain" description="NADPH-dependent 7-cyano-7-deazaguanine reductase N-terminal" evidence="6">
    <location>
        <begin position="18"/>
        <end position="127"/>
    </location>
</feature>